<dbReference type="PROSITE" id="PS51186">
    <property type="entry name" value="GNAT"/>
    <property type="match status" value="1"/>
</dbReference>
<accession>A0A2I1HYK8</accession>
<evidence type="ECO:0000313" key="2">
    <source>
        <dbReference type="EMBL" id="PKY63970.1"/>
    </source>
</evidence>
<gene>
    <name evidence="2" type="ORF">CYJ22_08105</name>
</gene>
<dbReference type="PANTHER" id="PTHR42791:SF16">
    <property type="entry name" value="N-ACETYLTRANSFERASE DOMAIN-CONTAINING PROTEIN"/>
    <property type="match status" value="1"/>
</dbReference>
<dbReference type="RefSeq" id="WP_007588475.1">
    <property type="nucleotide sequence ID" value="NZ_PKKM01000011.1"/>
</dbReference>
<evidence type="ECO:0000313" key="3">
    <source>
        <dbReference type="Proteomes" id="UP000234198"/>
    </source>
</evidence>
<dbReference type="InterPro" id="IPR000182">
    <property type="entry name" value="GNAT_dom"/>
</dbReference>
<protein>
    <submittedName>
        <fullName evidence="2">N-acetyltransferase</fullName>
    </submittedName>
</protein>
<dbReference type="InterPro" id="IPR016181">
    <property type="entry name" value="Acyl_CoA_acyltransferase"/>
</dbReference>
<dbReference type="EMBL" id="PKKM01000011">
    <property type="protein sequence ID" value="PKY63970.1"/>
    <property type="molecule type" value="Genomic_DNA"/>
</dbReference>
<organism evidence="2 3">
    <name type="scientific">Schaalia odontolytica</name>
    <dbReference type="NCBI Taxonomy" id="1660"/>
    <lineage>
        <taxon>Bacteria</taxon>
        <taxon>Bacillati</taxon>
        <taxon>Actinomycetota</taxon>
        <taxon>Actinomycetes</taxon>
        <taxon>Actinomycetales</taxon>
        <taxon>Actinomycetaceae</taxon>
        <taxon>Schaalia</taxon>
    </lineage>
</organism>
<proteinExistence type="predicted"/>
<name>A0A2I1HYK8_9ACTO</name>
<comment type="caution">
    <text evidence="2">The sequence shown here is derived from an EMBL/GenBank/DDBJ whole genome shotgun (WGS) entry which is preliminary data.</text>
</comment>
<dbReference type="AlphaFoldDB" id="A0A2I1HYK8"/>
<dbReference type="Pfam" id="PF00583">
    <property type="entry name" value="Acetyltransf_1"/>
    <property type="match status" value="1"/>
</dbReference>
<sequence length="208" mass="24101">MKCRLATRADIPEMTRIITEGFLDYPLHVMLEPYLYRPERYPECLAAINRMLAASYQRVRHALVVEHEGRIVGTALMHDRKVGVLQSFLNGGYEFYRYASPLLVKDFSDVVDRADQVTIDKGDFDWYLEVLSVDKSMRGRGVGRWLVSQVLPDYVAKRGGRAYGFVTSTEKNARFYLNGGCELLDRFDVQMREQTCPIWSFQRRAELL</sequence>
<dbReference type="Proteomes" id="UP000234198">
    <property type="component" value="Unassembled WGS sequence"/>
</dbReference>
<dbReference type="PANTHER" id="PTHR42791">
    <property type="entry name" value="GNAT FAMILY ACETYLTRANSFERASE"/>
    <property type="match status" value="1"/>
</dbReference>
<dbReference type="CDD" id="cd04301">
    <property type="entry name" value="NAT_SF"/>
    <property type="match status" value="1"/>
</dbReference>
<keyword evidence="2" id="KW-0808">Transferase</keyword>
<reference evidence="2 3" key="1">
    <citation type="submission" date="2017-12" db="EMBL/GenBank/DDBJ databases">
        <title>Phylogenetic diversity of female urinary microbiome.</title>
        <authorList>
            <person name="Thomas-White K."/>
            <person name="Wolfe A.J."/>
        </authorList>
    </citation>
    <scope>NUCLEOTIDE SEQUENCE [LARGE SCALE GENOMIC DNA]</scope>
    <source>
        <strain evidence="2 3">UMB0018</strain>
    </source>
</reference>
<dbReference type="Gene3D" id="3.40.630.30">
    <property type="match status" value="1"/>
</dbReference>
<dbReference type="InterPro" id="IPR052523">
    <property type="entry name" value="Trichothecene_AcTrans"/>
</dbReference>
<dbReference type="SUPFAM" id="SSF55729">
    <property type="entry name" value="Acyl-CoA N-acyltransferases (Nat)"/>
    <property type="match status" value="1"/>
</dbReference>
<dbReference type="GO" id="GO:0016747">
    <property type="term" value="F:acyltransferase activity, transferring groups other than amino-acyl groups"/>
    <property type="evidence" value="ECO:0007669"/>
    <property type="project" value="InterPro"/>
</dbReference>
<evidence type="ECO:0000259" key="1">
    <source>
        <dbReference type="PROSITE" id="PS51186"/>
    </source>
</evidence>
<feature type="domain" description="N-acetyltransferase" evidence="1">
    <location>
        <begin position="1"/>
        <end position="208"/>
    </location>
</feature>